<accession>A0AAV6WB82</accession>
<evidence type="ECO:0000256" key="1">
    <source>
        <dbReference type="ARBA" id="ARBA00023054"/>
    </source>
</evidence>
<dbReference type="Proteomes" id="UP000826271">
    <property type="component" value="Unassembled WGS sequence"/>
</dbReference>
<evidence type="ECO:0000313" key="2">
    <source>
        <dbReference type="EMBL" id="KAG8367314.1"/>
    </source>
</evidence>
<dbReference type="PANTHER" id="PTHR31342">
    <property type="entry name" value="PROTEIN CHUP1, CHLOROPLASTIC"/>
    <property type="match status" value="1"/>
</dbReference>
<keyword evidence="1" id="KW-0175">Coiled coil</keyword>
<dbReference type="AlphaFoldDB" id="A0AAV6WB82"/>
<evidence type="ECO:0000313" key="3">
    <source>
        <dbReference type="Proteomes" id="UP000826271"/>
    </source>
</evidence>
<keyword evidence="3" id="KW-1185">Reference proteome</keyword>
<gene>
    <name evidence="2" type="ORF">BUALT_Bualt16G0059400</name>
</gene>
<protein>
    <submittedName>
        <fullName evidence="2">Uncharacterized protein</fullName>
    </submittedName>
</protein>
<comment type="caution">
    <text evidence="2">The sequence shown here is derived from an EMBL/GenBank/DDBJ whole genome shotgun (WGS) entry which is preliminary data.</text>
</comment>
<dbReference type="InterPro" id="IPR040265">
    <property type="entry name" value="CHUP1/IPGA1-like"/>
</dbReference>
<dbReference type="GO" id="GO:0072699">
    <property type="term" value="P:protein localization to cortical microtubule cytoskeleton"/>
    <property type="evidence" value="ECO:0007669"/>
    <property type="project" value="TreeGrafter"/>
</dbReference>
<dbReference type="GO" id="GO:0055028">
    <property type="term" value="C:cortical microtubule"/>
    <property type="evidence" value="ECO:0007669"/>
    <property type="project" value="TreeGrafter"/>
</dbReference>
<name>A0AAV6WB82_9LAMI</name>
<sequence length="183" mass="20358">MLAKTHRRDLFKNRELGRTAYRGGNVDDALESSGRTVDLHGGVGRRSEIFDVSDGVDLDRYGGGVAGDEFVGDAEEEFVIPVYCCTYMSVFIVVEVCDVVECEVALVDERAVLKQFDWPEPKADALREAAFGYCDPKKLECEIKLASMKLAMKYMRRVLAELEMVGGGPEEEDLIVQGVKFAF</sequence>
<dbReference type="EMBL" id="WHWC01000016">
    <property type="protein sequence ID" value="KAG8367314.1"/>
    <property type="molecule type" value="Genomic_DNA"/>
</dbReference>
<organism evidence="2 3">
    <name type="scientific">Buddleja alternifolia</name>
    <dbReference type="NCBI Taxonomy" id="168488"/>
    <lineage>
        <taxon>Eukaryota</taxon>
        <taxon>Viridiplantae</taxon>
        <taxon>Streptophyta</taxon>
        <taxon>Embryophyta</taxon>
        <taxon>Tracheophyta</taxon>
        <taxon>Spermatophyta</taxon>
        <taxon>Magnoliopsida</taxon>
        <taxon>eudicotyledons</taxon>
        <taxon>Gunneridae</taxon>
        <taxon>Pentapetalae</taxon>
        <taxon>asterids</taxon>
        <taxon>lamiids</taxon>
        <taxon>Lamiales</taxon>
        <taxon>Scrophulariaceae</taxon>
        <taxon>Buddlejeae</taxon>
        <taxon>Buddleja</taxon>
    </lineage>
</organism>
<proteinExistence type="predicted"/>
<reference evidence="2" key="1">
    <citation type="submission" date="2019-10" db="EMBL/GenBank/DDBJ databases">
        <authorList>
            <person name="Zhang R."/>
            <person name="Pan Y."/>
            <person name="Wang J."/>
            <person name="Ma R."/>
            <person name="Yu S."/>
        </authorList>
    </citation>
    <scope>NUCLEOTIDE SEQUENCE</scope>
    <source>
        <strain evidence="2">LA-IB0</strain>
        <tissue evidence="2">Leaf</tissue>
    </source>
</reference>
<dbReference type="PANTHER" id="PTHR31342:SF18">
    <property type="entry name" value="OS01G0651932 PROTEIN"/>
    <property type="match status" value="1"/>
</dbReference>